<organism evidence="5 6">
    <name type="scientific">Streptomyces beihaiensis</name>
    <dbReference type="NCBI Taxonomy" id="2984495"/>
    <lineage>
        <taxon>Bacteria</taxon>
        <taxon>Bacillati</taxon>
        <taxon>Actinomycetota</taxon>
        <taxon>Actinomycetes</taxon>
        <taxon>Kitasatosporales</taxon>
        <taxon>Streptomycetaceae</taxon>
        <taxon>Streptomyces</taxon>
    </lineage>
</organism>
<keyword evidence="2" id="KW-0472">Membrane</keyword>
<proteinExistence type="predicted"/>
<keyword evidence="3" id="KW-0732">Signal</keyword>
<gene>
    <name evidence="5" type="ORF">OFY01_07975</name>
</gene>
<feature type="chain" id="PRO_5046114428" evidence="3">
    <location>
        <begin position="27"/>
        <end position="396"/>
    </location>
</feature>
<dbReference type="InterPro" id="IPR026588">
    <property type="entry name" value="Choice_anch_A"/>
</dbReference>
<comment type="caution">
    <text evidence="5">The sequence shown here is derived from an EMBL/GenBank/DDBJ whole genome shotgun (WGS) entry which is preliminary data.</text>
</comment>
<feature type="transmembrane region" description="Helical" evidence="2">
    <location>
        <begin position="368"/>
        <end position="389"/>
    </location>
</feature>
<feature type="region of interest" description="Disordered" evidence="1">
    <location>
        <begin position="308"/>
        <end position="361"/>
    </location>
</feature>
<evidence type="ECO:0000256" key="2">
    <source>
        <dbReference type="SAM" id="Phobius"/>
    </source>
</evidence>
<evidence type="ECO:0000313" key="6">
    <source>
        <dbReference type="Proteomes" id="UP001163064"/>
    </source>
</evidence>
<evidence type="ECO:0000313" key="5">
    <source>
        <dbReference type="EMBL" id="MCX3059707.1"/>
    </source>
</evidence>
<keyword evidence="2" id="KW-1133">Transmembrane helix</keyword>
<dbReference type="Pfam" id="PF20597">
    <property type="entry name" value="pAdhesive_15"/>
    <property type="match status" value="1"/>
</dbReference>
<evidence type="ECO:0000256" key="3">
    <source>
        <dbReference type="SAM" id="SignalP"/>
    </source>
</evidence>
<feature type="domain" description="Choice-of-anchor A" evidence="4">
    <location>
        <begin position="42"/>
        <end position="296"/>
    </location>
</feature>
<evidence type="ECO:0000259" key="4">
    <source>
        <dbReference type="Pfam" id="PF20597"/>
    </source>
</evidence>
<accession>A0ABT3TRN4</accession>
<dbReference type="Proteomes" id="UP001163064">
    <property type="component" value="Unassembled WGS sequence"/>
</dbReference>
<dbReference type="NCBIfam" id="TIGR04215">
    <property type="entry name" value="choice_anch_A"/>
    <property type="match status" value="1"/>
</dbReference>
<protein>
    <submittedName>
        <fullName evidence="5">Choice-of-anchor A family protein</fullName>
    </submittedName>
</protein>
<sequence>MRISASAAVLALSGSLVLAGATSAAAAPGSGPAACSTDTALSLAVSYSEFVEGDAVRSPDSEGAVAVGGDADFTGGFSVGSHIGATAAALRDGASLVVGGTLKTGDTAYTVLEHGSGVYGKLDGRPVEVKDKGARAVQGAAPIDFPREFRALRATSARLARQSATGTADMSGAGDATRLTLSGDSAGLNVFSVGAAQLQQAKRVVVDTPAGSTTLVNVTGGAYDQAAAATYRVDGPAARLLWNFPDATEVTKNSHNAWPGTVLAPHAAVDLGDGGPVDGTVIAASLRGTGSAETHHYPFSGCLTPAKPSGGAASVTPPATPAATPATPAATPTAPAASTSAPANGAGGDDHRDQRKSSGSLALTGGTVLPLAGAGAAVLVAGCALAYAARRRRRQA</sequence>
<feature type="compositionally biased region" description="Low complexity" evidence="1">
    <location>
        <begin position="312"/>
        <end position="343"/>
    </location>
</feature>
<dbReference type="EMBL" id="JAPHNL010000062">
    <property type="protein sequence ID" value="MCX3059707.1"/>
    <property type="molecule type" value="Genomic_DNA"/>
</dbReference>
<name>A0ABT3TRN4_9ACTN</name>
<reference evidence="5" key="1">
    <citation type="submission" date="2022-10" db="EMBL/GenBank/DDBJ databases">
        <title>Streptomyces beihaiensis sp. nov., a chitin degrading actinobacterium, isolated from shrimp pond soil.</title>
        <authorList>
            <person name="Xie J."/>
            <person name="Shen N."/>
        </authorList>
    </citation>
    <scope>NUCLEOTIDE SEQUENCE</scope>
    <source>
        <strain evidence="5">GXMU-J5</strain>
    </source>
</reference>
<keyword evidence="2" id="KW-0812">Transmembrane</keyword>
<dbReference type="RefSeq" id="WP_266597731.1">
    <property type="nucleotide sequence ID" value="NZ_JAPHNL010000062.1"/>
</dbReference>
<evidence type="ECO:0000256" key="1">
    <source>
        <dbReference type="SAM" id="MobiDB-lite"/>
    </source>
</evidence>
<keyword evidence="6" id="KW-1185">Reference proteome</keyword>
<feature type="signal peptide" evidence="3">
    <location>
        <begin position="1"/>
        <end position="26"/>
    </location>
</feature>